<dbReference type="Proteomes" id="UP000008698">
    <property type="component" value="Unassembled WGS sequence"/>
</dbReference>
<evidence type="ECO:0000313" key="2">
    <source>
        <dbReference type="EMBL" id="EEY15165.1"/>
    </source>
</evidence>
<accession>C9S6H8</accession>
<dbReference type="GO" id="GO:0031047">
    <property type="term" value="P:regulatory ncRNA-mediated gene silencing"/>
    <property type="evidence" value="ECO:0007669"/>
    <property type="project" value="InterPro"/>
</dbReference>
<organism evidence="3">
    <name type="scientific">Verticillium alfalfae (strain VaMs.102 / ATCC MYA-4576 / FGSC 10136)</name>
    <name type="common">Verticillium wilt of alfalfa</name>
    <name type="synonym">Verticillium albo-atrum</name>
    <dbReference type="NCBI Taxonomy" id="526221"/>
    <lineage>
        <taxon>Eukaryota</taxon>
        <taxon>Fungi</taxon>
        <taxon>Dikarya</taxon>
        <taxon>Ascomycota</taxon>
        <taxon>Pezizomycotina</taxon>
        <taxon>Sordariomycetes</taxon>
        <taxon>Hypocreomycetidae</taxon>
        <taxon>Glomerellales</taxon>
        <taxon>Plectosphaerellaceae</taxon>
        <taxon>Verticillium</taxon>
    </lineage>
</organism>
<sequence length="421" mass="46359">MAQLPDKGDLKCRQGRFAEIIELKHDVGEVEETNKKNRSKSGSARGPTGLTRSRGTGFENSRIEECIQRFRARRRLNTEMTGYFDAYLFLGGIDTAQRQFTGSGSNSKTNPDFQDMDADEPNLSAGRLTSTGIVAGYLSEAVPRLTGQNYPAMNAAVAVVENFLRYILHHGVCPEYDGDVRSALAQCLTARVDLPKAHHALIAFPGEFGLAAAELFCNDYVFVPRDSMGSFKRVEGFDARTTFATGILLAGTDTQVANLLDAGREFESVRVFKEEDCDLEIISVNRPSQELRQQYRSVCLPSSHPALQPIGIAMVKPCVIEDGYDTGILAAAQELDKTEREVLLDDHILYFLQSGMKIRATVCELTMGVTFIKSVADVLVPWFVFLPQTLMRGFREPRVNDRPAPSATGPGAVDGDAENEE</sequence>
<dbReference type="AlphaFoldDB" id="C9S6H8"/>
<dbReference type="OrthoDB" id="435402at2759"/>
<keyword evidence="3" id="KW-1185">Reference proteome</keyword>
<evidence type="ECO:0000313" key="3">
    <source>
        <dbReference type="Proteomes" id="UP000008698"/>
    </source>
</evidence>
<reference evidence="3" key="1">
    <citation type="journal article" date="2011" name="PLoS Pathog.">
        <title>Comparative genomics yields insights into niche adaptation of plant vascular wilt pathogens.</title>
        <authorList>
            <person name="Klosterman S.J."/>
            <person name="Subbarao K.V."/>
            <person name="Kang S."/>
            <person name="Veronese P."/>
            <person name="Gold S.E."/>
            <person name="Thomma B.P.H.J."/>
            <person name="Chen Z."/>
            <person name="Henrissat B."/>
            <person name="Lee Y.-H."/>
            <person name="Park J."/>
            <person name="Garcia-Pedrajas M.D."/>
            <person name="Barbara D.J."/>
            <person name="Anchieta A."/>
            <person name="de Jonge R."/>
            <person name="Santhanam P."/>
            <person name="Maruthachalam K."/>
            <person name="Atallah Z."/>
            <person name="Amyotte S.G."/>
            <person name="Paz Z."/>
            <person name="Inderbitzin P."/>
            <person name="Hayes R.J."/>
            <person name="Heiman D.I."/>
            <person name="Young S."/>
            <person name="Zeng Q."/>
            <person name="Engels R."/>
            <person name="Galagan J."/>
            <person name="Cuomo C.A."/>
            <person name="Dobinson K.F."/>
            <person name="Ma L.-J."/>
        </authorList>
    </citation>
    <scope>NUCLEOTIDE SEQUENCE [LARGE SCALE GENOMIC DNA]</scope>
    <source>
        <strain evidence="3">VaMs.102 / ATCC MYA-4576 / FGSC 10136</strain>
    </source>
</reference>
<gene>
    <name evidence="2" type="ORF">VDBG_01274</name>
</gene>
<dbReference type="eggNOG" id="ENOG502S0TP">
    <property type="taxonomic scope" value="Eukaryota"/>
</dbReference>
<evidence type="ECO:0000256" key="1">
    <source>
        <dbReference type="SAM" id="MobiDB-lite"/>
    </source>
</evidence>
<dbReference type="Pfam" id="PF09692">
    <property type="entry name" value="Arb1"/>
    <property type="match status" value="1"/>
</dbReference>
<dbReference type="KEGG" id="val:VDBG_01274"/>
<protein>
    <submittedName>
        <fullName evidence="2">Uncharacterized protein</fullName>
    </submittedName>
</protein>
<proteinExistence type="predicted"/>
<dbReference type="GeneID" id="9534177"/>
<dbReference type="STRING" id="526221.C9S6H8"/>
<name>C9S6H8_VERA1</name>
<dbReference type="OMA" id="DERIHIN"/>
<feature type="region of interest" description="Disordered" evidence="1">
    <location>
        <begin position="396"/>
        <end position="421"/>
    </location>
</feature>
<dbReference type="HOGENOM" id="CLU_023193_2_0_1"/>
<dbReference type="EMBL" id="DS985214">
    <property type="protein sequence ID" value="EEY15165.1"/>
    <property type="molecule type" value="Genomic_DNA"/>
</dbReference>
<feature type="region of interest" description="Disordered" evidence="1">
    <location>
        <begin position="31"/>
        <end position="57"/>
    </location>
</feature>
<dbReference type="GO" id="GO:0033167">
    <property type="term" value="C:ARC complex"/>
    <property type="evidence" value="ECO:0007669"/>
    <property type="project" value="InterPro"/>
</dbReference>
<dbReference type="RefSeq" id="XP_003009591.1">
    <property type="nucleotide sequence ID" value="XM_003009545.1"/>
</dbReference>
<dbReference type="InterPro" id="IPR018606">
    <property type="entry name" value="Arb1"/>
</dbReference>